<dbReference type="PANTHER" id="PTHR43752">
    <property type="entry name" value="BNR/ASP-BOX REPEAT FAMILY PROTEIN"/>
    <property type="match status" value="1"/>
</dbReference>
<keyword evidence="3" id="KW-1185">Reference proteome</keyword>
<gene>
    <name evidence="2" type="ORF">I41_38220</name>
</gene>
<reference evidence="2 3" key="1">
    <citation type="submission" date="2019-02" db="EMBL/GenBank/DDBJ databases">
        <title>Deep-cultivation of Planctomycetes and their phenomic and genomic characterization uncovers novel biology.</title>
        <authorList>
            <person name="Wiegand S."/>
            <person name="Jogler M."/>
            <person name="Boedeker C."/>
            <person name="Pinto D."/>
            <person name="Vollmers J."/>
            <person name="Rivas-Marin E."/>
            <person name="Kohn T."/>
            <person name="Peeters S.H."/>
            <person name="Heuer A."/>
            <person name="Rast P."/>
            <person name="Oberbeckmann S."/>
            <person name="Bunk B."/>
            <person name="Jeske O."/>
            <person name="Meyerdierks A."/>
            <person name="Storesund J.E."/>
            <person name="Kallscheuer N."/>
            <person name="Luecker S."/>
            <person name="Lage O.M."/>
            <person name="Pohl T."/>
            <person name="Merkel B.J."/>
            <person name="Hornburger P."/>
            <person name="Mueller R.-W."/>
            <person name="Bruemmer F."/>
            <person name="Labrenz M."/>
            <person name="Spormann A.M."/>
            <person name="Op den Camp H."/>
            <person name="Overmann J."/>
            <person name="Amann R."/>
            <person name="Jetten M.S.M."/>
            <person name="Mascher T."/>
            <person name="Medema M.H."/>
            <person name="Devos D.P."/>
            <person name="Kaster A.-K."/>
            <person name="Ovreas L."/>
            <person name="Rohde M."/>
            <person name="Galperin M.Y."/>
            <person name="Jogler C."/>
        </authorList>
    </citation>
    <scope>NUCLEOTIDE SEQUENCE [LARGE SCALE GENOMIC DNA]</scope>
    <source>
        <strain evidence="2 3">I41</strain>
    </source>
</reference>
<name>A0A517U1W4_9BACT</name>
<dbReference type="InterPro" id="IPR036278">
    <property type="entry name" value="Sialidase_sf"/>
</dbReference>
<dbReference type="EMBL" id="CP036339">
    <property type="protein sequence ID" value="QDT74625.1"/>
    <property type="molecule type" value="Genomic_DNA"/>
</dbReference>
<dbReference type="Gene3D" id="2.120.10.10">
    <property type="match status" value="1"/>
</dbReference>
<dbReference type="Pfam" id="PF13088">
    <property type="entry name" value="BNR_2"/>
    <property type="match status" value="1"/>
</dbReference>
<evidence type="ECO:0000313" key="2">
    <source>
        <dbReference type="EMBL" id="QDT74625.1"/>
    </source>
</evidence>
<protein>
    <submittedName>
        <fullName evidence="2">BNR/Asp-box repeat protein</fullName>
    </submittedName>
</protein>
<dbReference type="Proteomes" id="UP000317909">
    <property type="component" value="Chromosome"/>
</dbReference>
<dbReference type="CDD" id="cd15482">
    <property type="entry name" value="Sialidase_non-viral"/>
    <property type="match status" value="1"/>
</dbReference>
<dbReference type="AlphaFoldDB" id="A0A517U1W4"/>
<dbReference type="KEGG" id="llh:I41_38220"/>
<dbReference type="SUPFAM" id="SSF50939">
    <property type="entry name" value="Sialidases"/>
    <property type="match status" value="1"/>
</dbReference>
<dbReference type="PANTHER" id="PTHR43752:SF2">
    <property type="entry name" value="BNR_ASP-BOX REPEAT FAMILY PROTEIN"/>
    <property type="match status" value="1"/>
</dbReference>
<accession>A0A517U1W4</accession>
<feature type="domain" description="Sialidase" evidence="1">
    <location>
        <begin position="99"/>
        <end position="369"/>
    </location>
</feature>
<proteinExistence type="predicted"/>
<evidence type="ECO:0000259" key="1">
    <source>
        <dbReference type="Pfam" id="PF13088"/>
    </source>
</evidence>
<organism evidence="2 3">
    <name type="scientific">Lacipirellula limnantheis</name>
    <dbReference type="NCBI Taxonomy" id="2528024"/>
    <lineage>
        <taxon>Bacteria</taxon>
        <taxon>Pseudomonadati</taxon>
        <taxon>Planctomycetota</taxon>
        <taxon>Planctomycetia</taxon>
        <taxon>Pirellulales</taxon>
        <taxon>Lacipirellulaceae</taxon>
        <taxon>Lacipirellula</taxon>
    </lineage>
</organism>
<dbReference type="InterPro" id="IPR011040">
    <property type="entry name" value="Sialidase"/>
</dbReference>
<evidence type="ECO:0000313" key="3">
    <source>
        <dbReference type="Proteomes" id="UP000317909"/>
    </source>
</evidence>
<sequence length="403" mass="43889">MASVSDEIRQLAGSIAARYLGNSDLGCRLTHPPHEAFSMPTSSRFNSTAALVLCSLLAAPLCGADLKAQPGYVSSELIYEMAPFPSCHASTIVETGDGLLAAWFGGTDEKEPDVGIWTSRLKDGQWSPPVEVANGVESADVRYPTWNPVLFQPKAGPLMLFYKVGPNPDKWWGMKMTSTDNGQTWSKPERLPDGILGPIKNKPVQLANGDILSPTSSEHDGWQVYFECSTDGGKTWTATKPVNDGYKLAAIQPSILFHKDGRLQAIGRTMNDVVFQAWSKDDGRTWSAMTSTGLPNPDAGTDAVTLADGRQLLVYNHNSVRDDAGRTPLNIAVSDDGENWESALVLEDDPTRHFSYPAVIQTADGLVHITYTWNRERIKHVVVDPAKFKTSPITAKTPMSATK</sequence>